<feature type="compositionally biased region" description="Gly residues" evidence="5">
    <location>
        <begin position="66"/>
        <end position="75"/>
    </location>
</feature>
<evidence type="ECO:0000256" key="4">
    <source>
        <dbReference type="ARBA" id="ARBA00023242"/>
    </source>
</evidence>
<dbReference type="InterPro" id="IPR013019">
    <property type="entry name" value="MAD_homology_MH1"/>
</dbReference>
<dbReference type="Gene3D" id="3.90.520.10">
    <property type="entry name" value="SMAD MH1 domain"/>
    <property type="match status" value="1"/>
</dbReference>
<evidence type="ECO:0000313" key="8">
    <source>
        <dbReference type="RefSeq" id="XP_060031585.1"/>
    </source>
</evidence>
<dbReference type="InterPro" id="IPR003619">
    <property type="entry name" value="MAD_homology1_Dwarfin-type"/>
</dbReference>
<evidence type="ECO:0000256" key="1">
    <source>
        <dbReference type="ARBA" id="ARBA00004123"/>
    </source>
</evidence>
<proteinExistence type="predicted"/>
<accession>A0ABM3W4W5</accession>
<feature type="domain" description="MH1" evidence="6">
    <location>
        <begin position="118"/>
        <end position="242"/>
    </location>
</feature>
<comment type="subcellular location">
    <subcellularLocation>
        <location evidence="1">Nucleus</location>
    </subcellularLocation>
</comment>
<evidence type="ECO:0000256" key="5">
    <source>
        <dbReference type="SAM" id="MobiDB-lite"/>
    </source>
</evidence>
<dbReference type="GeneID" id="103126710"/>
<keyword evidence="3" id="KW-0804">Transcription</keyword>
<feature type="compositionally biased region" description="Gly residues" evidence="5">
    <location>
        <begin position="32"/>
        <end position="49"/>
    </location>
</feature>
<dbReference type="PANTHER" id="PTHR13703:SF28">
    <property type="entry name" value="MOTHERS AGAINST DECAPENTAPLEGIC HOMOLOG 6"/>
    <property type="match status" value="1"/>
</dbReference>
<evidence type="ECO:0000259" key="6">
    <source>
        <dbReference type="PROSITE" id="PS51075"/>
    </source>
</evidence>
<keyword evidence="7" id="KW-1185">Reference proteome</keyword>
<evidence type="ECO:0000256" key="2">
    <source>
        <dbReference type="ARBA" id="ARBA00023015"/>
    </source>
</evidence>
<dbReference type="InterPro" id="IPR036578">
    <property type="entry name" value="SMAD_MH1_sf"/>
</dbReference>
<dbReference type="Pfam" id="PF03165">
    <property type="entry name" value="MH1"/>
    <property type="match status" value="1"/>
</dbReference>
<feature type="region of interest" description="Disordered" evidence="5">
    <location>
        <begin position="1"/>
        <end position="134"/>
    </location>
</feature>
<dbReference type="Proteomes" id="UP001652624">
    <property type="component" value="Chromosome 16"/>
</dbReference>
<keyword evidence="4" id="KW-0539">Nucleus</keyword>
<feature type="compositionally biased region" description="Pro residues" evidence="5">
    <location>
        <begin position="123"/>
        <end position="132"/>
    </location>
</feature>
<feature type="compositionally biased region" description="Basic residues" evidence="5">
    <location>
        <begin position="1"/>
        <end position="15"/>
    </location>
</feature>
<gene>
    <name evidence="8" type="primary">SMAD6</name>
</gene>
<dbReference type="SMART" id="SM00523">
    <property type="entry name" value="DWA"/>
    <property type="match status" value="1"/>
</dbReference>
<dbReference type="RefSeq" id="XP_060031585.1">
    <property type="nucleotide sequence ID" value="XM_060175602.1"/>
</dbReference>
<reference evidence="8" key="1">
    <citation type="submission" date="2025-08" db="UniProtKB">
        <authorList>
            <consortium name="RefSeq"/>
        </authorList>
    </citation>
    <scope>IDENTIFICATION</scope>
</reference>
<organism evidence="7 8">
    <name type="scientific">Erinaceus europaeus</name>
    <name type="common">Western European hedgehog</name>
    <dbReference type="NCBI Taxonomy" id="9365"/>
    <lineage>
        <taxon>Eukaryota</taxon>
        <taxon>Metazoa</taxon>
        <taxon>Chordata</taxon>
        <taxon>Craniata</taxon>
        <taxon>Vertebrata</taxon>
        <taxon>Euteleostomi</taxon>
        <taxon>Mammalia</taxon>
        <taxon>Eutheria</taxon>
        <taxon>Laurasiatheria</taxon>
        <taxon>Eulipotyphla</taxon>
        <taxon>Erinaceidae</taxon>
        <taxon>Erinaceinae</taxon>
        <taxon>Erinaceus</taxon>
    </lineage>
</organism>
<keyword evidence="2" id="KW-0805">Transcription regulation</keyword>
<protein>
    <submittedName>
        <fullName evidence="8">Mothers against decapentaplegic homolog 6</fullName>
    </submittedName>
</protein>
<sequence>MFRSRRAGLVRRLWRSRVGPEREAAGGDEAGEGAGGAGGARAGGGGRAGGAPRRPRDSAAAAAPRGGAGAGAGAGGRRRRAGAPPRPGSEAGGSGRPPDSDGDTVTCCLFPERDAPPAGVPAAPAPPAPPGRLAPREQELQAGAHALLKRLQERALGTLLEAVESRGAVPGGCVLVPRADPRPPARPAPPHLLLGRLFRWPDLRHALELKALSGCHSFAAADGPTVCCNPYHFSRLCGPESPPPPYSRLSPQDEYKPLGKFWALPQGCAILPLPFVQLGGGGGGNPGGLPRGGVRFAQTRPLSEQAGPRLSLPHCITDAHRVPRGAWCPQNLAVPGQQGLVTSASFCYCFYFSVCVRERERETDRQTERDHSPAQLWLMVVLGTEPGTLEPQAGEAFCRTPVLYCSLTPWQSLCCKPAPPVGVEWLPCLCEDTGVSL</sequence>
<name>A0ABM3W4W5_ERIEU</name>
<dbReference type="InterPro" id="IPR013790">
    <property type="entry name" value="Dwarfin"/>
</dbReference>
<evidence type="ECO:0000256" key="3">
    <source>
        <dbReference type="ARBA" id="ARBA00023163"/>
    </source>
</evidence>
<dbReference type="PANTHER" id="PTHR13703">
    <property type="entry name" value="SMAD"/>
    <property type="match status" value="1"/>
</dbReference>
<dbReference type="SUPFAM" id="SSF56366">
    <property type="entry name" value="SMAD MH1 domain"/>
    <property type="match status" value="1"/>
</dbReference>
<dbReference type="PROSITE" id="PS51075">
    <property type="entry name" value="MH1"/>
    <property type="match status" value="1"/>
</dbReference>
<evidence type="ECO:0000313" key="7">
    <source>
        <dbReference type="Proteomes" id="UP001652624"/>
    </source>
</evidence>